<dbReference type="GeneID" id="20345066"/>
<reference evidence="2" key="2">
    <citation type="submission" date="2010-07" db="EMBL/GenBank/DDBJ databases">
        <authorList>
            <consortium name="The Broad Institute Genome Sequencing Platform"/>
            <consortium name="Broad Institute Genome Sequencing Center for Infectious Disease"/>
            <person name="Ma L.-J."/>
            <person name="Dead R."/>
            <person name="Young S."/>
            <person name="Zeng Q."/>
            <person name="Koehrsen M."/>
            <person name="Alvarado L."/>
            <person name="Berlin A."/>
            <person name="Chapman S.B."/>
            <person name="Chen Z."/>
            <person name="Freedman E."/>
            <person name="Gellesch M."/>
            <person name="Goldberg J."/>
            <person name="Griggs A."/>
            <person name="Gujja S."/>
            <person name="Heilman E.R."/>
            <person name="Heiman D."/>
            <person name="Hepburn T."/>
            <person name="Howarth C."/>
            <person name="Jen D."/>
            <person name="Larson L."/>
            <person name="Mehta T."/>
            <person name="Neiman D."/>
            <person name="Pearson M."/>
            <person name="Roberts A."/>
            <person name="Saif S."/>
            <person name="Shea T."/>
            <person name="Shenoy N."/>
            <person name="Sisk P."/>
            <person name="Stolte C."/>
            <person name="Sykes S."/>
            <person name="Walk T."/>
            <person name="White J."/>
            <person name="Yandava C."/>
            <person name="Haas B."/>
            <person name="Nusbaum C."/>
            <person name="Birren B."/>
        </authorList>
    </citation>
    <scope>NUCLEOTIDE SEQUENCE</scope>
    <source>
        <strain evidence="2">R3-111a-1</strain>
    </source>
</reference>
<evidence type="ECO:0000313" key="3">
    <source>
        <dbReference type="EnsemblFungi" id="EJT79523"/>
    </source>
</evidence>
<gene>
    <name evidence="3" type="primary">20345066</name>
    <name evidence="2" type="ORF">GGTG_04608</name>
</gene>
<evidence type="ECO:0000313" key="2">
    <source>
        <dbReference type="EMBL" id="EJT79523.1"/>
    </source>
</evidence>
<reference evidence="3" key="4">
    <citation type="journal article" date="2015" name="G3 (Bethesda)">
        <title>Genome sequences of three phytopathogenic species of the Magnaporthaceae family of fungi.</title>
        <authorList>
            <person name="Okagaki L.H."/>
            <person name="Nunes C.C."/>
            <person name="Sailsbery J."/>
            <person name="Clay B."/>
            <person name="Brown D."/>
            <person name="John T."/>
            <person name="Oh Y."/>
            <person name="Young N."/>
            <person name="Fitzgerald M."/>
            <person name="Haas B.J."/>
            <person name="Zeng Q."/>
            <person name="Young S."/>
            <person name="Adiconis X."/>
            <person name="Fan L."/>
            <person name="Levin J.Z."/>
            <person name="Mitchell T.K."/>
            <person name="Okubara P.A."/>
            <person name="Farman M.L."/>
            <person name="Kohn L.M."/>
            <person name="Birren B."/>
            <person name="Ma L.-J."/>
            <person name="Dean R.A."/>
        </authorList>
    </citation>
    <scope>NUCLEOTIDE SEQUENCE</scope>
    <source>
        <strain evidence="3">R3-111a-1</strain>
    </source>
</reference>
<feature type="region of interest" description="Disordered" evidence="1">
    <location>
        <begin position="112"/>
        <end position="133"/>
    </location>
</feature>
<organism evidence="2">
    <name type="scientific">Gaeumannomyces tritici (strain R3-111a-1)</name>
    <name type="common">Wheat and barley take-all root rot fungus</name>
    <name type="synonym">Gaeumannomyces graminis var. tritici</name>
    <dbReference type="NCBI Taxonomy" id="644352"/>
    <lineage>
        <taxon>Eukaryota</taxon>
        <taxon>Fungi</taxon>
        <taxon>Dikarya</taxon>
        <taxon>Ascomycota</taxon>
        <taxon>Pezizomycotina</taxon>
        <taxon>Sordariomycetes</taxon>
        <taxon>Sordariomycetidae</taxon>
        <taxon>Magnaporthales</taxon>
        <taxon>Magnaporthaceae</taxon>
        <taxon>Gaeumannomyces</taxon>
    </lineage>
</organism>
<dbReference type="AlphaFoldDB" id="J3NTK8"/>
<reference evidence="2" key="3">
    <citation type="submission" date="2010-09" db="EMBL/GenBank/DDBJ databases">
        <title>Annotation of Gaeumannomyces graminis var. tritici R3-111a-1.</title>
        <authorList>
            <consortium name="The Broad Institute Genome Sequencing Platform"/>
            <person name="Ma L.-J."/>
            <person name="Dead R."/>
            <person name="Young S.K."/>
            <person name="Zeng Q."/>
            <person name="Gargeya S."/>
            <person name="Fitzgerald M."/>
            <person name="Haas B."/>
            <person name="Abouelleil A."/>
            <person name="Alvarado L."/>
            <person name="Arachchi H.M."/>
            <person name="Berlin A."/>
            <person name="Brown A."/>
            <person name="Chapman S.B."/>
            <person name="Chen Z."/>
            <person name="Dunbar C."/>
            <person name="Freedman E."/>
            <person name="Gearin G."/>
            <person name="Gellesch M."/>
            <person name="Goldberg J."/>
            <person name="Griggs A."/>
            <person name="Gujja S."/>
            <person name="Heiman D."/>
            <person name="Howarth C."/>
            <person name="Larson L."/>
            <person name="Lui A."/>
            <person name="MacDonald P.J.P."/>
            <person name="Mehta T."/>
            <person name="Montmayeur A."/>
            <person name="Murphy C."/>
            <person name="Neiman D."/>
            <person name="Pearson M."/>
            <person name="Priest M."/>
            <person name="Roberts A."/>
            <person name="Saif S."/>
            <person name="Shea T."/>
            <person name="Shenoy N."/>
            <person name="Sisk P."/>
            <person name="Stolte C."/>
            <person name="Sykes S."/>
            <person name="Yandava C."/>
            <person name="Wortman J."/>
            <person name="Nusbaum C."/>
            <person name="Birren B."/>
        </authorList>
    </citation>
    <scope>NUCLEOTIDE SEQUENCE</scope>
    <source>
        <strain evidence="2">R3-111a-1</strain>
    </source>
</reference>
<protein>
    <submittedName>
        <fullName evidence="2 3">Uncharacterized protein</fullName>
    </submittedName>
</protein>
<proteinExistence type="predicted"/>
<dbReference type="HOGENOM" id="CLU_1906862_0_0_1"/>
<dbReference type="EnsemblFungi" id="EJT79523">
    <property type="protein sequence ID" value="EJT79523"/>
    <property type="gene ID" value="GGTG_04608"/>
</dbReference>
<evidence type="ECO:0000313" key="4">
    <source>
        <dbReference type="Proteomes" id="UP000006039"/>
    </source>
</evidence>
<dbReference type="Proteomes" id="UP000006039">
    <property type="component" value="Unassembled WGS sequence"/>
</dbReference>
<name>J3NTK8_GAET3</name>
<reference evidence="4" key="1">
    <citation type="submission" date="2010-07" db="EMBL/GenBank/DDBJ databases">
        <title>The genome sequence of Gaeumannomyces graminis var. tritici strain R3-111a-1.</title>
        <authorList>
            <consortium name="The Broad Institute Genome Sequencing Platform"/>
            <person name="Ma L.-J."/>
            <person name="Dead R."/>
            <person name="Young S."/>
            <person name="Zeng Q."/>
            <person name="Koehrsen M."/>
            <person name="Alvarado L."/>
            <person name="Berlin A."/>
            <person name="Chapman S.B."/>
            <person name="Chen Z."/>
            <person name="Freedman E."/>
            <person name="Gellesch M."/>
            <person name="Goldberg J."/>
            <person name="Griggs A."/>
            <person name="Gujja S."/>
            <person name="Heilman E.R."/>
            <person name="Heiman D."/>
            <person name="Hepburn T."/>
            <person name="Howarth C."/>
            <person name="Jen D."/>
            <person name="Larson L."/>
            <person name="Mehta T."/>
            <person name="Neiman D."/>
            <person name="Pearson M."/>
            <person name="Roberts A."/>
            <person name="Saif S."/>
            <person name="Shea T."/>
            <person name="Shenoy N."/>
            <person name="Sisk P."/>
            <person name="Stolte C."/>
            <person name="Sykes S."/>
            <person name="Walk T."/>
            <person name="White J."/>
            <person name="Yandava C."/>
            <person name="Haas B."/>
            <person name="Nusbaum C."/>
            <person name="Birren B."/>
        </authorList>
    </citation>
    <scope>NUCLEOTIDE SEQUENCE [LARGE SCALE GENOMIC DNA]</scope>
    <source>
        <strain evidence="4">R3-111a-1</strain>
    </source>
</reference>
<evidence type="ECO:0000256" key="1">
    <source>
        <dbReference type="SAM" id="MobiDB-lite"/>
    </source>
</evidence>
<dbReference type="EMBL" id="GL385396">
    <property type="protein sequence ID" value="EJT79523.1"/>
    <property type="molecule type" value="Genomic_DNA"/>
</dbReference>
<accession>J3NTK8</accession>
<reference evidence="3" key="5">
    <citation type="submission" date="2018-04" db="UniProtKB">
        <authorList>
            <consortium name="EnsemblFungi"/>
        </authorList>
    </citation>
    <scope>IDENTIFICATION</scope>
    <source>
        <strain evidence="3">R3-111a-1</strain>
    </source>
</reference>
<dbReference type="VEuPathDB" id="FungiDB:GGTG_04608"/>
<dbReference type="RefSeq" id="XP_009220668.1">
    <property type="nucleotide sequence ID" value="XM_009222404.1"/>
</dbReference>
<sequence>MDGLELLLDPASSCLSFGFGRRFCGFLCTCNQHLLRGSKNLIFVYPLAPSFCPVISTCPAFSYLCLSPWHLYSPRPPGGVSIILCGLSNLNLCRWTFLVVLTLFIFVESGSRNKSNQNKKHPTLVPGHPAPKR</sequence>
<keyword evidence="4" id="KW-1185">Reference proteome</keyword>